<organism evidence="2 3">
    <name type="scientific">Natrinema pallidum</name>
    <dbReference type="NCBI Taxonomy" id="69527"/>
    <lineage>
        <taxon>Archaea</taxon>
        <taxon>Methanobacteriati</taxon>
        <taxon>Methanobacteriota</taxon>
        <taxon>Stenosarchaea group</taxon>
        <taxon>Halobacteria</taxon>
        <taxon>Halobacteriales</taxon>
        <taxon>Natrialbaceae</taxon>
        <taxon>Natrinema</taxon>
    </lineage>
</organism>
<protein>
    <submittedName>
        <fullName evidence="2">Uncharacterized protein</fullName>
    </submittedName>
</protein>
<reference evidence="3" key="1">
    <citation type="submission" date="2019-05" db="EMBL/GenBank/DDBJ databases">
        <title>Complete Genome Sequence and Methylation Pattern of the Halophilic Archaeon Natrinema pallidum BOL6-1.</title>
        <authorList>
            <person name="DasSarma P."/>
            <person name="DasSarma B.P."/>
            <person name="DasSarma S.L."/>
            <person name="Martinez F.L."/>
            <person name="Guzman D."/>
            <person name="Roberts R.J."/>
            <person name="DasSarma S."/>
        </authorList>
    </citation>
    <scope>NUCLEOTIDE SEQUENCE [LARGE SCALE GENOMIC DNA]</scope>
    <source>
        <strain evidence="3">BOL6-1</strain>
    </source>
</reference>
<evidence type="ECO:0000313" key="3">
    <source>
        <dbReference type="Proteomes" id="UP000307562"/>
    </source>
</evidence>
<dbReference type="RefSeq" id="WP_138655013.1">
    <property type="nucleotide sequence ID" value="NZ_CP040637.1"/>
</dbReference>
<gene>
    <name evidence="2" type="ORF">FGF80_15560</name>
</gene>
<dbReference type="KEGG" id="npl:FGF80_15560"/>
<dbReference type="AlphaFoldDB" id="A0A4P9TKP9"/>
<evidence type="ECO:0000256" key="1">
    <source>
        <dbReference type="SAM" id="MobiDB-lite"/>
    </source>
</evidence>
<feature type="region of interest" description="Disordered" evidence="1">
    <location>
        <begin position="419"/>
        <end position="445"/>
    </location>
</feature>
<keyword evidence="3" id="KW-1185">Reference proteome</keyword>
<dbReference type="EMBL" id="CP040637">
    <property type="protein sequence ID" value="QCW04560.1"/>
    <property type="molecule type" value="Genomic_DNA"/>
</dbReference>
<accession>A0A4P9TKP9</accession>
<evidence type="ECO:0000313" key="2">
    <source>
        <dbReference type="EMBL" id="QCW04560.1"/>
    </source>
</evidence>
<sequence length="466" mass="52054">MGRRRFIETLAALGLSSQAVQGMTQERLQKLTGDPTDEVPMVHSLRAENPKRYKEPPFPNEPVEREVKYYTVSRDRWVRMKSAYDAANRARRKIDRELDRPERIKTGVGLTTRGQSTKYTVRVTVDQSGDPNRHSVLSSSVDAVEQLKGVLPDTLYGQPDGNSESAVVEASQVQDASRFAVEEVPVEYAVGNSSPEDDCKSHNDCCDFYERQYRIESATTRIPSGTYMSVERSGSWNGVSTLGARVYSKQHNSFGFVSTAHSAYDEDDDDPNAGLGRKVAQPHNEPIGTVRSIRNYQRQDSVGYPEDMMYIELDNDEYYPFSKLAEQGTNGADRQYKLGSILGRDRLRDFEADKEFIQQGARTGRCRRELYEVNEDSDGDEIVLSRPNEDGGGNSGGPYLIEDDDSDDLLIAGIHQHGDTRTHELPGLPHPPHPQSARANGSKPEINVGEGIYIGDIEDKLNVQVT</sequence>
<dbReference type="Proteomes" id="UP000307562">
    <property type="component" value="Chromosome"/>
</dbReference>
<feature type="region of interest" description="Disordered" evidence="1">
    <location>
        <begin position="377"/>
        <end position="404"/>
    </location>
</feature>
<proteinExistence type="predicted"/>
<name>A0A4P9TKP9_9EURY</name>
<dbReference type="GeneID" id="96157449"/>